<feature type="binding site" evidence="13">
    <location>
        <position position="257"/>
    </location>
    <ligand>
        <name>Fe cation</name>
        <dbReference type="ChEBI" id="CHEBI:24875"/>
        <label>1</label>
    </ligand>
</feature>
<dbReference type="InterPro" id="IPR007828">
    <property type="entry name" value="Inositol_oxygenase"/>
</dbReference>
<dbReference type="EC" id="1.13.99.1" evidence="4 14"/>
<evidence type="ECO:0000256" key="3">
    <source>
        <dbReference type="ARBA" id="ARBA00005286"/>
    </source>
</evidence>
<evidence type="ECO:0000313" key="15">
    <source>
        <dbReference type="EMBL" id="OAD77698.1"/>
    </source>
</evidence>
<comment type="pathway">
    <text evidence="2 14">Polyol metabolism; myo-inositol degradation into D-glucuronate; D-glucuronate from myo-inositol: step 1/1.</text>
</comment>
<evidence type="ECO:0000256" key="9">
    <source>
        <dbReference type="ARBA" id="ARBA00023004"/>
    </source>
</evidence>
<dbReference type="GeneID" id="28991523"/>
<feature type="binding site" evidence="12">
    <location>
        <begin position="94"/>
        <end position="96"/>
    </location>
    <ligand>
        <name>substrate</name>
    </ligand>
</feature>
<organism evidence="15 16">
    <name type="scientific">Phycomyces blakesleeanus (strain ATCC 8743b / DSM 1359 / FGSC 10004 / NBRC 33097 / NRRL 1555)</name>
    <dbReference type="NCBI Taxonomy" id="763407"/>
    <lineage>
        <taxon>Eukaryota</taxon>
        <taxon>Fungi</taxon>
        <taxon>Fungi incertae sedis</taxon>
        <taxon>Mucoromycota</taxon>
        <taxon>Mucoromycotina</taxon>
        <taxon>Mucoromycetes</taxon>
        <taxon>Mucorales</taxon>
        <taxon>Phycomycetaceae</taxon>
        <taxon>Phycomyces</taxon>
    </lineage>
</organism>
<feature type="binding site" evidence="13">
    <location>
        <position position="132"/>
    </location>
    <ligand>
        <name>Fe cation</name>
        <dbReference type="ChEBI" id="CHEBI:24875"/>
        <label>1</label>
    </ligand>
</feature>
<keyword evidence="8 14" id="KW-0560">Oxidoreductase</keyword>
<dbReference type="GO" id="GO:0050113">
    <property type="term" value="F:inositol oxygenase activity"/>
    <property type="evidence" value="ECO:0007669"/>
    <property type="project" value="UniProtKB-UniRule"/>
</dbReference>
<dbReference type="Pfam" id="PF05153">
    <property type="entry name" value="MIOX"/>
    <property type="match status" value="1"/>
</dbReference>
<evidence type="ECO:0000256" key="10">
    <source>
        <dbReference type="ARBA" id="ARBA00029668"/>
    </source>
</evidence>
<keyword evidence="9 13" id="KW-0408">Iron</keyword>
<reference evidence="16" key="1">
    <citation type="submission" date="2015-06" db="EMBL/GenBank/DDBJ databases">
        <title>Expansion of signal transduction pathways in fungi by whole-genome duplication.</title>
        <authorList>
            <consortium name="DOE Joint Genome Institute"/>
            <person name="Corrochano L.M."/>
            <person name="Kuo A."/>
            <person name="Marcet-Houben M."/>
            <person name="Polaino S."/>
            <person name="Salamov A."/>
            <person name="Villalobos J.M."/>
            <person name="Alvarez M.I."/>
            <person name="Avalos J."/>
            <person name="Benito E.P."/>
            <person name="Benoit I."/>
            <person name="Burger G."/>
            <person name="Camino L.P."/>
            <person name="Canovas D."/>
            <person name="Cerda-Olmedo E."/>
            <person name="Cheng J.-F."/>
            <person name="Dominguez A."/>
            <person name="Elias M."/>
            <person name="Eslava A.P."/>
            <person name="Glaser F."/>
            <person name="Grimwood J."/>
            <person name="Gutierrez G."/>
            <person name="Heitman J."/>
            <person name="Henrissat B."/>
            <person name="Iturriaga E.A."/>
            <person name="Lang B.F."/>
            <person name="Lavin J.L."/>
            <person name="Lee S."/>
            <person name="Li W."/>
            <person name="Lindquist E."/>
            <person name="Lopez-Garcia S."/>
            <person name="Luque E.M."/>
            <person name="Marcos A.T."/>
            <person name="Martin J."/>
            <person name="McCluskey K."/>
            <person name="Medina H.R."/>
            <person name="Miralles-Duran A."/>
            <person name="Miyazaki A."/>
            <person name="Munoz-Torres E."/>
            <person name="Oguiza J.A."/>
            <person name="Ohm R."/>
            <person name="Olmedo M."/>
            <person name="Orejas M."/>
            <person name="Ortiz-Castellanos L."/>
            <person name="Pisabarro A.G."/>
            <person name="Rodriguez-Romero J."/>
            <person name="Ruiz-Herrera J."/>
            <person name="Ruiz-Vazquez R."/>
            <person name="Sanz C."/>
            <person name="Schackwitz W."/>
            <person name="Schmutz J."/>
            <person name="Shahriari M."/>
            <person name="Shelest E."/>
            <person name="Silva-Franco F."/>
            <person name="Soanes D."/>
            <person name="Syed K."/>
            <person name="Tagua V.G."/>
            <person name="Talbot N.J."/>
            <person name="Thon M."/>
            <person name="De vries R.P."/>
            <person name="Wiebenga A."/>
            <person name="Yadav J.S."/>
            <person name="Braun E.L."/>
            <person name="Baker S."/>
            <person name="Garre V."/>
            <person name="Horwitz B."/>
            <person name="Torres-Martinez S."/>
            <person name="Idnurm A."/>
            <person name="Herrera-Estrella A."/>
            <person name="Gabaldon T."/>
            <person name="Grigoriev I.V."/>
        </authorList>
    </citation>
    <scope>NUCLEOTIDE SEQUENCE [LARGE SCALE GENOMIC DNA]</scope>
    <source>
        <strain evidence="16">NRRL 1555(-)</strain>
    </source>
</reference>
<sequence>MVRVEHSLSEAFKVTEAWESFLQTKYGENTSSKSTEAFRVYTEDEETTVTKFYRENHEKQTLAHVLAQKLKYGTLDKAQMGVWEALEFLNGLVDESDPDTALPQMVHALQSAEAARRDGRPRWMILVALIHDLGKYLFFMGEPQWTVVGDTFPVGCQYSDKIVYRAFLNNNPDHCHPVYSSKYGIYSPNCGLDKVHLSYGHDEYLYQVCKPYLPKEALYCIRYHSFYSCHTEGEYSWLLNEFDLQMMPHLKIFNQYDLYSKAEQPPDEKALRPFYEELIKEYFPPSIDW</sequence>
<comment type="similarity">
    <text evidence="3 14">Belongs to the myo-inositol oxygenase family.</text>
</comment>
<feature type="binding site" evidence="12">
    <location>
        <begin position="224"/>
        <end position="225"/>
    </location>
    <ligand>
        <name>substrate</name>
    </ligand>
</feature>
<feature type="binding site" evidence="13">
    <location>
        <position position="131"/>
    </location>
    <ligand>
        <name>Fe cation</name>
        <dbReference type="ChEBI" id="CHEBI:24875"/>
        <label>1</label>
    </ligand>
</feature>
<feature type="binding site" evidence="13">
    <location>
        <position position="107"/>
    </location>
    <ligand>
        <name>Fe cation</name>
        <dbReference type="ChEBI" id="CHEBI:24875"/>
        <label>1</label>
    </ligand>
</feature>
<protein>
    <recommendedName>
        <fullName evidence="5 14">Inositol oxygenase</fullName>
        <ecNumber evidence="4 14">1.13.99.1</ecNumber>
    </recommendedName>
    <alternativeName>
        <fullName evidence="10 14">Myo-inositol oxygenase</fullName>
    </alternativeName>
</protein>
<feature type="binding site" evidence="12">
    <location>
        <position position="135"/>
    </location>
    <ligand>
        <name>substrate</name>
    </ligand>
</feature>
<dbReference type="InParanoid" id="A0A167PD62"/>
<dbReference type="OrthoDB" id="5151075at2759"/>
<evidence type="ECO:0000256" key="1">
    <source>
        <dbReference type="ARBA" id="ARBA00004496"/>
    </source>
</evidence>
<evidence type="ECO:0000256" key="12">
    <source>
        <dbReference type="PIRSR" id="PIRSR607828-1"/>
    </source>
</evidence>
<evidence type="ECO:0000313" key="16">
    <source>
        <dbReference type="Proteomes" id="UP000077315"/>
    </source>
</evidence>
<dbReference type="VEuPathDB" id="FungiDB:PHYBLDRAFT_141564"/>
<keyword evidence="7 13" id="KW-0479">Metal-binding</keyword>
<evidence type="ECO:0000256" key="4">
    <source>
        <dbReference type="ARBA" id="ARBA00011919"/>
    </source>
</evidence>
<dbReference type="UniPathway" id="UPA00111">
    <property type="reaction ID" value="UER00527"/>
</dbReference>
<evidence type="ECO:0000256" key="13">
    <source>
        <dbReference type="PIRSR" id="PIRSR607828-2"/>
    </source>
</evidence>
<dbReference type="Proteomes" id="UP000077315">
    <property type="component" value="Unassembled WGS sequence"/>
</dbReference>
<accession>A0A167PD62</accession>
<dbReference type="RefSeq" id="XP_018295738.1">
    <property type="nucleotide sequence ID" value="XM_018430617.1"/>
</dbReference>
<gene>
    <name evidence="15" type="ORF">PHYBLDRAFT_141564</name>
</gene>
<keyword evidence="6 14" id="KW-0963">Cytoplasm</keyword>
<evidence type="ECO:0000256" key="5">
    <source>
        <dbReference type="ARBA" id="ARBA00019269"/>
    </source>
</evidence>
<comment type="subcellular location">
    <subcellularLocation>
        <location evidence="1 14">Cytoplasm</location>
    </subcellularLocation>
</comment>
<evidence type="ECO:0000256" key="7">
    <source>
        <dbReference type="ARBA" id="ARBA00022723"/>
    </source>
</evidence>
<dbReference type="PANTHER" id="PTHR12588">
    <property type="entry name" value="MYOINOSITOL OXYGENASE"/>
    <property type="match status" value="1"/>
</dbReference>
<name>A0A167PD62_PHYB8</name>
<keyword evidence="16" id="KW-1185">Reference proteome</keyword>
<dbReference type="SUPFAM" id="SSF109604">
    <property type="entry name" value="HD-domain/PDEase-like"/>
    <property type="match status" value="1"/>
</dbReference>
<comment type="cofactor">
    <cofactor evidence="13 14">
        <name>Fe cation</name>
        <dbReference type="ChEBI" id="CHEBI:24875"/>
    </cofactor>
    <text evidence="13 14">Binds 2 iron ions per subunit.</text>
</comment>
<comment type="catalytic activity">
    <reaction evidence="11 14">
        <text>myo-inositol + O2 = D-glucuronate + H2O + H(+)</text>
        <dbReference type="Rhea" id="RHEA:23696"/>
        <dbReference type="ChEBI" id="CHEBI:15377"/>
        <dbReference type="ChEBI" id="CHEBI:15378"/>
        <dbReference type="ChEBI" id="CHEBI:15379"/>
        <dbReference type="ChEBI" id="CHEBI:17268"/>
        <dbReference type="ChEBI" id="CHEBI:58720"/>
        <dbReference type="EC" id="1.13.99.1"/>
    </reaction>
</comment>
<feature type="binding site" evidence="13">
    <location>
        <position position="224"/>
    </location>
    <ligand>
        <name>Fe cation</name>
        <dbReference type="ChEBI" id="CHEBI:24875"/>
        <label>1</label>
    </ligand>
</feature>
<proteinExistence type="inferred from homology"/>
<feature type="binding site" evidence="12">
    <location>
        <position position="39"/>
    </location>
    <ligand>
        <name>substrate</name>
    </ligand>
</feature>
<evidence type="ECO:0000256" key="8">
    <source>
        <dbReference type="ARBA" id="ARBA00023002"/>
    </source>
</evidence>
<dbReference type="STRING" id="763407.A0A167PD62"/>
<dbReference type="PANTHER" id="PTHR12588:SF0">
    <property type="entry name" value="INOSITOL OXYGENASE"/>
    <property type="match status" value="1"/>
</dbReference>
<evidence type="ECO:0000256" key="2">
    <source>
        <dbReference type="ARBA" id="ARBA00005167"/>
    </source>
</evidence>
<dbReference type="EMBL" id="KV440974">
    <property type="protein sequence ID" value="OAD77698.1"/>
    <property type="molecule type" value="Genomic_DNA"/>
</dbReference>
<dbReference type="GO" id="GO:0005506">
    <property type="term" value="F:iron ion binding"/>
    <property type="evidence" value="ECO:0007669"/>
    <property type="project" value="InterPro"/>
</dbReference>
<evidence type="ECO:0000256" key="14">
    <source>
        <dbReference type="RuleBase" id="RU367039"/>
    </source>
</evidence>
<dbReference type="GO" id="GO:0005737">
    <property type="term" value="C:cytoplasm"/>
    <property type="evidence" value="ECO:0007669"/>
    <property type="project" value="UniProtKB-SubCell"/>
</dbReference>
<dbReference type="AlphaFoldDB" id="A0A167PD62"/>
<dbReference type="Gene3D" id="1.10.3210.10">
    <property type="entry name" value="Hypothetical protein af1432"/>
    <property type="match status" value="1"/>
</dbReference>
<feature type="binding site" evidence="12">
    <location>
        <begin position="149"/>
        <end position="150"/>
    </location>
    <ligand>
        <name>substrate</name>
    </ligand>
</feature>
<dbReference type="GO" id="GO:0019310">
    <property type="term" value="P:inositol catabolic process"/>
    <property type="evidence" value="ECO:0007669"/>
    <property type="project" value="UniProtKB-UniRule"/>
</dbReference>
<evidence type="ECO:0000256" key="6">
    <source>
        <dbReference type="ARBA" id="ARBA00022490"/>
    </source>
</evidence>
<evidence type="ECO:0000256" key="11">
    <source>
        <dbReference type="ARBA" id="ARBA00048271"/>
    </source>
</evidence>
<feature type="binding site" evidence="13">
    <location>
        <position position="201"/>
    </location>
    <ligand>
        <name>Fe cation</name>
        <dbReference type="ChEBI" id="CHEBI:24875"/>
        <label>1</label>
    </ligand>
</feature>